<keyword evidence="3" id="KW-1185">Reference proteome</keyword>
<name>A0ABR1WQI2_9PEZI</name>
<gene>
    <name evidence="2" type="ORF">PG997_007008</name>
</gene>
<sequence length="191" mass="21108">MREAASNGSYQELSIPDCFALYNDYFAPQGNVLILVQNQSVQQAANDSVLIHVGIVPRLDNWAKNMWAIANGTGTFRSFGPPDPVTTWFLGPPRYQVARCLVEPPSRENNRCRFEYSPLILITVCVLNLFKAGLLADTWMQHQNAGQGRGKRKDAGTGVASGDDDGTRKQVLSTLGDAIASFMRTPRRQHP</sequence>
<dbReference type="Proteomes" id="UP001433268">
    <property type="component" value="Unassembled WGS sequence"/>
</dbReference>
<evidence type="ECO:0000256" key="1">
    <source>
        <dbReference type="SAM" id="MobiDB-lite"/>
    </source>
</evidence>
<dbReference type="RefSeq" id="XP_066670246.1">
    <property type="nucleotide sequence ID" value="XM_066811323.1"/>
</dbReference>
<dbReference type="EMBL" id="JAQQWN010000005">
    <property type="protein sequence ID" value="KAK8085737.1"/>
    <property type="molecule type" value="Genomic_DNA"/>
</dbReference>
<comment type="caution">
    <text evidence="2">The sequence shown here is derived from an EMBL/GenBank/DDBJ whole genome shotgun (WGS) entry which is preliminary data.</text>
</comment>
<accession>A0ABR1WQI2</accession>
<dbReference type="GeneID" id="92044383"/>
<reference evidence="2 3" key="1">
    <citation type="submission" date="2023-01" db="EMBL/GenBank/DDBJ databases">
        <title>Analysis of 21 Apiospora genomes using comparative genomics revels a genus with tremendous synthesis potential of carbohydrate active enzymes and secondary metabolites.</title>
        <authorList>
            <person name="Sorensen T."/>
        </authorList>
    </citation>
    <scope>NUCLEOTIDE SEQUENCE [LARGE SCALE GENOMIC DNA]</scope>
    <source>
        <strain evidence="2 3">CBS 114990</strain>
    </source>
</reference>
<protein>
    <submittedName>
        <fullName evidence="2">Uncharacterized protein</fullName>
    </submittedName>
</protein>
<evidence type="ECO:0000313" key="3">
    <source>
        <dbReference type="Proteomes" id="UP001433268"/>
    </source>
</evidence>
<feature type="region of interest" description="Disordered" evidence="1">
    <location>
        <begin position="145"/>
        <end position="169"/>
    </location>
</feature>
<organism evidence="2 3">
    <name type="scientific">Apiospora hydei</name>
    <dbReference type="NCBI Taxonomy" id="1337664"/>
    <lineage>
        <taxon>Eukaryota</taxon>
        <taxon>Fungi</taxon>
        <taxon>Dikarya</taxon>
        <taxon>Ascomycota</taxon>
        <taxon>Pezizomycotina</taxon>
        <taxon>Sordariomycetes</taxon>
        <taxon>Xylariomycetidae</taxon>
        <taxon>Amphisphaeriales</taxon>
        <taxon>Apiosporaceae</taxon>
        <taxon>Apiospora</taxon>
    </lineage>
</organism>
<evidence type="ECO:0000313" key="2">
    <source>
        <dbReference type="EMBL" id="KAK8085737.1"/>
    </source>
</evidence>
<proteinExistence type="predicted"/>